<accession>A0A564ZHR3</accession>
<keyword evidence="3" id="KW-1185">Reference proteome</keyword>
<organism evidence="2 3">
    <name type="scientific">Candidatus Methylomirabilis lanthanidiphila</name>
    <dbReference type="NCBI Taxonomy" id="2211376"/>
    <lineage>
        <taxon>Bacteria</taxon>
        <taxon>Candidatus Methylomirabilota</taxon>
        <taxon>Candidatus Methylomirabilia</taxon>
        <taxon>Candidatus Methylomirabilales</taxon>
        <taxon>Candidatus Methylomirabilaceae</taxon>
        <taxon>Candidatus Methylomirabilis</taxon>
    </lineage>
</organism>
<dbReference type="AlphaFoldDB" id="A0A564ZHR3"/>
<proteinExistence type="predicted"/>
<feature type="chain" id="PRO_5021963991" evidence="1">
    <location>
        <begin position="24"/>
        <end position="199"/>
    </location>
</feature>
<reference evidence="2 3" key="1">
    <citation type="submission" date="2019-07" db="EMBL/GenBank/DDBJ databases">
        <authorList>
            <person name="Cremers G."/>
        </authorList>
    </citation>
    <scope>NUCLEOTIDE SEQUENCE [LARGE SCALE GENOMIC DNA]</scope>
</reference>
<evidence type="ECO:0000313" key="3">
    <source>
        <dbReference type="Proteomes" id="UP000334340"/>
    </source>
</evidence>
<sequence>MVTRFLSVALAIVLAGFAIRASASDFVPRTSRERIFSTNGFSFLPPQGSTWLEKFGKSEITYLKKTDSRMVSFYVGALEGRLRSTLESKEALVAFVRSKKEQWGEPGRYSDTSSSFAIEDENDSCVRYRLSASDRNAPNKGSHEFLVMRVIGRFCQHPQDKSAAVDVFYSARYVPAFDAKELFAEGEQFLQSLQFSKTP</sequence>
<protein>
    <submittedName>
        <fullName evidence="2">Uncharacterized protein</fullName>
    </submittedName>
</protein>
<evidence type="ECO:0000256" key="1">
    <source>
        <dbReference type="SAM" id="SignalP"/>
    </source>
</evidence>
<dbReference type="EMBL" id="CABIKM010000020">
    <property type="protein sequence ID" value="VUZ84880.1"/>
    <property type="molecule type" value="Genomic_DNA"/>
</dbReference>
<name>A0A564ZHR3_9BACT</name>
<dbReference type="Proteomes" id="UP000334340">
    <property type="component" value="Unassembled WGS sequence"/>
</dbReference>
<keyword evidence="1" id="KW-0732">Signal</keyword>
<evidence type="ECO:0000313" key="2">
    <source>
        <dbReference type="EMBL" id="VUZ84880.1"/>
    </source>
</evidence>
<feature type="signal peptide" evidence="1">
    <location>
        <begin position="1"/>
        <end position="23"/>
    </location>
</feature>
<gene>
    <name evidence="2" type="ORF">MELA_01255</name>
</gene>